<proteinExistence type="predicted"/>
<comment type="caution">
    <text evidence="2">The sequence shown here is derived from an EMBL/GenBank/DDBJ whole genome shotgun (WGS) entry which is preliminary data.</text>
</comment>
<sequence>MASYRSGATPIPADIITYRLGDKLVYVRPADDYEQALDFAQKEFHEELSTISRERISFNVYATMNGERRSVRISESAWAPAVARLLRGEVIDISIRPLPQPSGTKDQPPQYLDVLPQTRLSEPRLTPTYPVRCKEPLPGRRSDKGSSRHWFAGKS</sequence>
<dbReference type="Proteomes" id="UP000807353">
    <property type="component" value="Unassembled WGS sequence"/>
</dbReference>
<reference evidence="2" key="1">
    <citation type="submission" date="2020-11" db="EMBL/GenBank/DDBJ databases">
        <authorList>
            <consortium name="DOE Joint Genome Institute"/>
            <person name="Ahrendt S."/>
            <person name="Riley R."/>
            <person name="Andreopoulos W."/>
            <person name="Labutti K."/>
            <person name="Pangilinan J."/>
            <person name="Ruiz-Duenas F.J."/>
            <person name="Barrasa J.M."/>
            <person name="Sanchez-Garcia M."/>
            <person name="Camarero S."/>
            <person name="Miyauchi S."/>
            <person name="Serrano A."/>
            <person name="Linde D."/>
            <person name="Babiker R."/>
            <person name="Drula E."/>
            <person name="Ayuso-Fernandez I."/>
            <person name="Pacheco R."/>
            <person name="Padilla G."/>
            <person name="Ferreira P."/>
            <person name="Barriuso J."/>
            <person name="Kellner H."/>
            <person name="Castanera R."/>
            <person name="Alfaro M."/>
            <person name="Ramirez L."/>
            <person name="Pisabarro A.G."/>
            <person name="Kuo A."/>
            <person name="Tritt A."/>
            <person name="Lipzen A."/>
            <person name="He G."/>
            <person name="Yan M."/>
            <person name="Ng V."/>
            <person name="Cullen D."/>
            <person name="Martin F."/>
            <person name="Rosso M.-N."/>
            <person name="Henrissat B."/>
            <person name="Hibbett D."/>
            <person name="Martinez A.T."/>
            <person name="Grigoriev I.V."/>
        </authorList>
    </citation>
    <scope>NUCLEOTIDE SEQUENCE</scope>
    <source>
        <strain evidence="2">CBS 247.69</strain>
    </source>
</reference>
<dbReference type="OrthoDB" id="3198848at2759"/>
<evidence type="ECO:0000256" key="1">
    <source>
        <dbReference type="SAM" id="MobiDB-lite"/>
    </source>
</evidence>
<name>A0A9P5XUR2_9AGAR</name>
<organism evidence="2 3">
    <name type="scientific">Collybia nuda</name>
    <dbReference type="NCBI Taxonomy" id="64659"/>
    <lineage>
        <taxon>Eukaryota</taxon>
        <taxon>Fungi</taxon>
        <taxon>Dikarya</taxon>
        <taxon>Basidiomycota</taxon>
        <taxon>Agaricomycotina</taxon>
        <taxon>Agaricomycetes</taxon>
        <taxon>Agaricomycetidae</taxon>
        <taxon>Agaricales</taxon>
        <taxon>Tricholomatineae</taxon>
        <taxon>Clitocybaceae</taxon>
        <taxon>Collybia</taxon>
    </lineage>
</organism>
<keyword evidence="3" id="KW-1185">Reference proteome</keyword>
<dbReference type="EMBL" id="MU150395">
    <property type="protein sequence ID" value="KAF9456942.1"/>
    <property type="molecule type" value="Genomic_DNA"/>
</dbReference>
<dbReference type="AlphaFoldDB" id="A0A9P5XUR2"/>
<protein>
    <submittedName>
        <fullName evidence="2">Uncharacterized protein</fullName>
    </submittedName>
</protein>
<evidence type="ECO:0000313" key="3">
    <source>
        <dbReference type="Proteomes" id="UP000807353"/>
    </source>
</evidence>
<gene>
    <name evidence="2" type="ORF">BDZ94DRAFT_293818</name>
</gene>
<accession>A0A9P5XUR2</accession>
<evidence type="ECO:0000313" key="2">
    <source>
        <dbReference type="EMBL" id="KAF9456942.1"/>
    </source>
</evidence>
<feature type="region of interest" description="Disordered" evidence="1">
    <location>
        <begin position="118"/>
        <end position="155"/>
    </location>
</feature>
<feature type="compositionally biased region" description="Basic and acidic residues" evidence="1">
    <location>
        <begin position="132"/>
        <end position="146"/>
    </location>
</feature>